<name>A0A061S2H1_9CHLO</name>
<sequence>MGRRKNVRMDGWIDRRAERRRERIYRHTDDRYIRNPSHDVEGGGMDRWT</sequence>
<dbReference type="AlphaFoldDB" id="A0A061S2H1"/>
<accession>A0A061S2H1</accession>
<dbReference type="EMBL" id="GBEZ01005994">
    <property type="protein sequence ID" value="JAC79372.1"/>
    <property type="molecule type" value="Transcribed_RNA"/>
</dbReference>
<protein>
    <submittedName>
        <fullName evidence="1">Uncharacterized protein</fullName>
    </submittedName>
</protein>
<evidence type="ECO:0000313" key="1">
    <source>
        <dbReference type="EMBL" id="JAC79372.1"/>
    </source>
</evidence>
<gene>
    <name evidence="1" type="ORF">TSPGSL018_12877</name>
</gene>
<feature type="non-terminal residue" evidence="1">
    <location>
        <position position="49"/>
    </location>
</feature>
<proteinExistence type="predicted"/>
<organism evidence="1">
    <name type="scientific">Tetraselmis sp. GSL018</name>
    <dbReference type="NCBI Taxonomy" id="582737"/>
    <lineage>
        <taxon>Eukaryota</taxon>
        <taxon>Viridiplantae</taxon>
        <taxon>Chlorophyta</taxon>
        <taxon>core chlorophytes</taxon>
        <taxon>Chlorodendrophyceae</taxon>
        <taxon>Chlorodendrales</taxon>
        <taxon>Chlorodendraceae</taxon>
        <taxon>Tetraselmis</taxon>
    </lineage>
</organism>
<reference evidence="1" key="1">
    <citation type="submission" date="2014-05" db="EMBL/GenBank/DDBJ databases">
        <title>The transcriptome of the halophilic microalga Tetraselmis sp. GSL018 isolated from the Great Salt Lake, Utah.</title>
        <authorList>
            <person name="Jinkerson R.E."/>
            <person name="D'Adamo S."/>
            <person name="Posewitz M.C."/>
        </authorList>
    </citation>
    <scope>NUCLEOTIDE SEQUENCE</scope>
    <source>
        <strain evidence="1">GSL018</strain>
    </source>
</reference>